<dbReference type="Proteomes" id="UP000617628">
    <property type="component" value="Unassembled WGS sequence"/>
</dbReference>
<feature type="transmembrane region" description="Helical" evidence="2">
    <location>
        <begin position="738"/>
        <end position="759"/>
    </location>
</feature>
<dbReference type="InterPro" id="IPR011990">
    <property type="entry name" value="TPR-like_helical_dom_sf"/>
</dbReference>
<proteinExistence type="predicted"/>
<feature type="transmembrane region" description="Helical" evidence="2">
    <location>
        <begin position="765"/>
        <end position="784"/>
    </location>
</feature>
<organism evidence="3 4">
    <name type="scientific">Pelagicoccus mobilis</name>
    <dbReference type="NCBI Taxonomy" id="415221"/>
    <lineage>
        <taxon>Bacteria</taxon>
        <taxon>Pseudomonadati</taxon>
        <taxon>Verrucomicrobiota</taxon>
        <taxon>Opitutia</taxon>
        <taxon>Puniceicoccales</taxon>
        <taxon>Pelagicoccaceae</taxon>
        <taxon>Pelagicoccus</taxon>
    </lineage>
</organism>
<accession>A0A934RZH0</accession>
<feature type="region of interest" description="Disordered" evidence="1">
    <location>
        <begin position="386"/>
        <end position="419"/>
    </location>
</feature>
<dbReference type="EMBL" id="JAENIL010000021">
    <property type="protein sequence ID" value="MBK1877726.1"/>
    <property type="molecule type" value="Genomic_DNA"/>
</dbReference>
<keyword evidence="4" id="KW-1185">Reference proteome</keyword>
<dbReference type="InterPro" id="IPR025738">
    <property type="entry name" value="BatD"/>
</dbReference>
<dbReference type="PANTHER" id="PTHR40940">
    <property type="entry name" value="PROTEIN BATD-RELATED"/>
    <property type="match status" value="1"/>
</dbReference>
<dbReference type="PROSITE" id="PS51257">
    <property type="entry name" value="PROKAR_LIPOPROTEIN"/>
    <property type="match status" value="1"/>
</dbReference>
<evidence type="ECO:0000313" key="3">
    <source>
        <dbReference type="EMBL" id="MBK1877726.1"/>
    </source>
</evidence>
<keyword evidence="2" id="KW-1133">Transmembrane helix</keyword>
<dbReference type="Pfam" id="PF13584">
    <property type="entry name" value="BatD"/>
    <property type="match status" value="2"/>
</dbReference>
<gene>
    <name evidence="3" type="ORF">JIN87_12685</name>
</gene>
<reference evidence="3" key="1">
    <citation type="submission" date="2021-01" db="EMBL/GenBank/DDBJ databases">
        <title>Modified the classification status of verrucomicrobia.</title>
        <authorList>
            <person name="Feng X."/>
        </authorList>
    </citation>
    <scope>NUCLEOTIDE SEQUENCE</scope>
    <source>
        <strain evidence="3">KCTC 13126</strain>
    </source>
</reference>
<dbReference type="AlphaFoldDB" id="A0A934RZH0"/>
<sequence>MRPHSYNVFITLLATLSCVSTFWAQSVYWSPSNGTLQEGKANSIDLFYDSCEPDGDPDLPAIGNLSLNFRGRSNSRSLINGRLSAKTIFNYQAIPSQLGQLTIPSFRVKTSEGEIQVPAARFEVVEATVGNSGLSPSEVFLSLFQIRDEKIYQGEVFNLDYIAGAKQEYQLADLSVPSWSPTRLVTNGLVDNQVTGVSYQGANYTVKVYQAKVLATESGTIEIPGAKQEATVVIGRRRDFMFQEPVYDAFTIESDPFALEVLPLPSGAPDSFNGAVGEFSLESQVVPEQVQVGEPVTWTLELSGTGNWPAGIGVPARSVSSRFKAIQPEIKNEFAENDLFTGVQTEDIVLIPTQEGSFEFGPIKYTYFDPVEERYKTIEIPSKTVTVVPPEPGNPALTSGSDSPSIDQIASGNSPYEQGSYDLDPTGQNTFEKPPEILKAPRLTSNSFAAPENPRSPANLIAPTAVALACPLAFWFLLALVKSASTDPRKQERIALAELRKISRKSPPNDPDALKQYHRDWRSAAAHYFVPGNLEPTPEEITNAAAALRDEEFANTWHQAWILSDKTLFGPDSIDQAEWTQLQKKAVDATPSKKISLSRVFKYESWFPAAIAVLILVSLTPSSNAQEHAELDPQQLYNEGNFAAAAANWITAINDAPYAAEPRYNAGLAVAQLGDWSTAWALWTSAFCLDPSNKDVAWNLRIAHQNTSAFDPVLQSLIEGEDYYSIIRLRSPAQWQTLSAQALWALGTLLTLGVVAIYFRPIKKLAGTLMALGALAGVLAYFAAWSHQKYEALGEPDTLLVTQESPLLSIPTDLQQEQVSTTVGAGTVVKLEKTFLSWMKINLPNGESGWLRQEKIMPLYGEISQL</sequence>
<dbReference type="RefSeq" id="WP_200355938.1">
    <property type="nucleotide sequence ID" value="NZ_JAENIL010000021.1"/>
</dbReference>
<keyword evidence="2" id="KW-0812">Transmembrane</keyword>
<keyword evidence="2" id="KW-0472">Membrane</keyword>
<dbReference type="Gene3D" id="1.25.40.10">
    <property type="entry name" value="Tetratricopeptide repeat domain"/>
    <property type="match status" value="1"/>
</dbReference>
<evidence type="ECO:0000313" key="4">
    <source>
        <dbReference type="Proteomes" id="UP000617628"/>
    </source>
</evidence>
<evidence type="ECO:0000256" key="2">
    <source>
        <dbReference type="SAM" id="Phobius"/>
    </source>
</evidence>
<dbReference type="PANTHER" id="PTHR40940:SF2">
    <property type="entry name" value="BATD"/>
    <property type="match status" value="1"/>
</dbReference>
<dbReference type="SUPFAM" id="SSF48452">
    <property type="entry name" value="TPR-like"/>
    <property type="match status" value="1"/>
</dbReference>
<comment type="caution">
    <text evidence="3">The sequence shown here is derived from an EMBL/GenBank/DDBJ whole genome shotgun (WGS) entry which is preliminary data.</text>
</comment>
<evidence type="ECO:0000256" key="1">
    <source>
        <dbReference type="SAM" id="MobiDB-lite"/>
    </source>
</evidence>
<name>A0A934RZH0_9BACT</name>
<protein>
    <submittedName>
        <fullName evidence="3">BatD family protein</fullName>
    </submittedName>
</protein>
<feature type="compositionally biased region" description="Polar residues" evidence="1">
    <location>
        <begin position="396"/>
        <end position="417"/>
    </location>
</feature>